<gene>
    <name evidence="1" type="ORF">B0H17DRAFT_1124882</name>
</gene>
<dbReference type="Proteomes" id="UP001221757">
    <property type="component" value="Unassembled WGS sequence"/>
</dbReference>
<dbReference type="EMBL" id="JARKIE010000004">
    <property type="protein sequence ID" value="KAJ7708102.1"/>
    <property type="molecule type" value="Genomic_DNA"/>
</dbReference>
<keyword evidence="2" id="KW-1185">Reference proteome</keyword>
<name>A0AAD7GYR9_MYCRO</name>
<evidence type="ECO:0000313" key="1">
    <source>
        <dbReference type="EMBL" id="KAJ7708102.1"/>
    </source>
</evidence>
<comment type="caution">
    <text evidence="1">The sequence shown here is derived from an EMBL/GenBank/DDBJ whole genome shotgun (WGS) entry which is preliminary data.</text>
</comment>
<protein>
    <submittedName>
        <fullName evidence="1">Uncharacterized protein</fullName>
    </submittedName>
</protein>
<dbReference type="AlphaFoldDB" id="A0AAD7GYR9"/>
<sequence length="103" mass="11474">MHSTPSQSRLRTISPGPAAIVYTKRKGSSPAVIPAAWVPRMPQRAVPWARAARAGYQPRGLVREFGRLVERQDIIDEGSDMLRANTFILELLVVVLEQEKPGR</sequence>
<organism evidence="1 2">
    <name type="scientific">Mycena rosella</name>
    <name type="common">Pink bonnet</name>
    <name type="synonym">Agaricus rosellus</name>
    <dbReference type="NCBI Taxonomy" id="1033263"/>
    <lineage>
        <taxon>Eukaryota</taxon>
        <taxon>Fungi</taxon>
        <taxon>Dikarya</taxon>
        <taxon>Basidiomycota</taxon>
        <taxon>Agaricomycotina</taxon>
        <taxon>Agaricomycetes</taxon>
        <taxon>Agaricomycetidae</taxon>
        <taxon>Agaricales</taxon>
        <taxon>Marasmiineae</taxon>
        <taxon>Mycenaceae</taxon>
        <taxon>Mycena</taxon>
    </lineage>
</organism>
<proteinExistence type="predicted"/>
<reference evidence="1" key="1">
    <citation type="submission" date="2023-03" db="EMBL/GenBank/DDBJ databases">
        <title>Massive genome expansion in bonnet fungi (Mycena s.s.) driven by repeated elements and novel gene families across ecological guilds.</title>
        <authorList>
            <consortium name="Lawrence Berkeley National Laboratory"/>
            <person name="Harder C.B."/>
            <person name="Miyauchi S."/>
            <person name="Viragh M."/>
            <person name="Kuo A."/>
            <person name="Thoen E."/>
            <person name="Andreopoulos B."/>
            <person name="Lu D."/>
            <person name="Skrede I."/>
            <person name="Drula E."/>
            <person name="Henrissat B."/>
            <person name="Morin E."/>
            <person name="Kohler A."/>
            <person name="Barry K."/>
            <person name="LaButti K."/>
            <person name="Morin E."/>
            <person name="Salamov A."/>
            <person name="Lipzen A."/>
            <person name="Mereny Z."/>
            <person name="Hegedus B."/>
            <person name="Baldrian P."/>
            <person name="Stursova M."/>
            <person name="Weitz H."/>
            <person name="Taylor A."/>
            <person name="Grigoriev I.V."/>
            <person name="Nagy L.G."/>
            <person name="Martin F."/>
            <person name="Kauserud H."/>
        </authorList>
    </citation>
    <scope>NUCLEOTIDE SEQUENCE</scope>
    <source>
        <strain evidence="1">CBHHK067</strain>
    </source>
</reference>
<accession>A0AAD7GYR9</accession>
<evidence type="ECO:0000313" key="2">
    <source>
        <dbReference type="Proteomes" id="UP001221757"/>
    </source>
</evidence>